<comment type="caution">
    <text evidence="3">The sequence shown here is derived from an EMBL/GenBank/DDBJ whole genome shotgun (WGS) entry which is preliminary data.</text>
</comment>
<sequence>MGKTLDLFSFNEEVGAGLPLWHPKGAILRKIIEDYLYKELTSQGYQWVVTPHIGKLDLWKSSGHWELFREEMYSPIDIEGDKYELKPMNCPFHVKIYQSKIRS</sequence>
<dbReference type="InterPro" id="IPR045864">
    <property type="entry name" value="aa-tRNA-synth_II/BPL/LPL"/>
</dbReference>
<dbReference type="PANTHER" id="PTHR11451:SF44">
    <property type="entry name" value="THREONINE--TRNA LIGASE, CHLOROPLASTIC_MITOCHONDRIAL 2"/>
    <property type="match status" value="1"/>
</dbReference>
<evidence type="ECO:0000256" key="1">
    <source>
        <dbReference type="ARBA" id="ARBA00022917"/>
    </source>
</evidence>
<dbReference type="Gene3D" id="3.30.930.10">
    <property type="entry name" value="Bira Bifunctional Protein, Domain 2"/>
    <property type="match status" value="1"/>
</dbReference>
<gene>
    <name evidence="3" type="ORF">S06H3_59359</name>
</gene>
<feature type="domain" description="Apoptosis regulator Bcl-2 family BH4" evidence="2">
    <location>
        <begin position="28"/>
        <end position="47"/>
    </location>
</feature>
<protein>
    <recommendedName>
        <fullName evidence="2">Apoptosis regulator Bcl-2 family BH4 domain-containing protein</fullName>
    </recommendedName>
</protein>
<dbReference type="GO" id="GO:0042981">
    <property type="term" value="P:regulation of apoptotic process"/>
    <property type="evidence" value="ECO:0007669"/>
    <property type="project" value="InterPro"/>
</dbReference>
<name>X1NXE4_9ZZZZ</name>
<dbReference type="SUPFAM" id="SSF55681">
    <property type="entry name" value="Class II aaRS and biotin synthetases"/>
    <property type="match status" value="1"/>
</dbReference>
<proteinExistence type="predicted"/>
<evidence type="ECO:0000259" key="2">
    <source>
        <dbReference type="PROSITE" id="PS50063"/>
    </source>
</evidence>
<keyword evidence="1" id="KW-0648">Protein biosynthesis</keyword>
<feature type="non-terminal residue" evidence="3">
    <location>
        <position position="103"/>
    </location>
</feature>
<accession>X1NXE4</accession>
<dbReference type="EMBL" id="BARV01038559">
    <property type="protein sequence ID" value="GAI48722.1"/>
    <property type="molecule type" value="Genomic_DNA"/>
</dbReference>
<dbReference type="GO" id="GO:0004829">
    <property type="term" value="F:threonine-tRNA ligase activity"/>
    <property type="evidence" value="ECO:0007669"/>
    <property type="project" value="TreeGrafter"/>
</dbReference>
<dbReference type="PANTHER" id="PTHR11451">
    <property type="entry name" value="THREONINE-TRNA LIGASE"/>
    <property type="match status" value="1"/>
</dbReference>
<dbReference type="PROSITE" id="PS50063">
    <property type="entry name" value="BH4_2"/>
    <property type="match status" value="1"/>
</dbReference>
<organism evidence="3">
    <name type="scientific">marine sediment metagenome</name>
    <dbReference type="NCBI Taxonomy" id="412755"/>
    <lineage>
        <taxon>unclassified sequences</taxon>
        <taxon>metagenomes</taxon>
        <taxon>ecological metagenomes</taxon>
    </lineage>
</organism>
<reference evidence="3" key="1">
    <citation type="journal article" date="2014" name="Front. Microbiol.">
        <title>High frequency of phylogenetically diverse reductive dehalogenase-homologous genes in deep subseafloor sedimentary metagenomes.</title>
        <authorList>
            <person name="Kawai M."/>
            <person name="Futagami T."/>
            <person name="Toyoda A."/>
            <person name="Takaki Y."/>
            <person name="Nishi S."/>
            <person name="Hori S."/>
            <person name="Arai W."/>
            <person name="Tsubouchi T."/>
            <person name="Morono Y."/>
            <person name="Uchiyama I."/>
            <person name="Ito T."/>
            <person name="Fujiyama A."/>
            <person name="Inagaki F."/>
            <person name="Takami H."/>
        </authorList>
    </citation>
    <scope>NUCLEOTIDE SEQUENCE</scope>
    <source>
        <strain evidence="3">Expedition CK06-06</strain>
    </source>
</reference>
<dbReference type="AlphaFoldDB" id="X1NXE4"/>
<dbReference type="InterPro" id="IPR003093">
    <property type="entry name" value="Bcl2_BH4"/>
</dbReference>
<dbReference type="GO" id="GO:0006435">
    <property type="term" value="P:threonyl-tRNA aminoacylation"/>
    <property type="evidence" value="ECO:0007669"/>
    <property type="project" value="TreeGrafter"/>
</dbReference>
<evidence type="ECO:0000313" key="3">
    <source>
        <dbReference type="EMBL" id="GAI48722.1"/>
    </source>
</evidence>